<sequence length="50" mass="5687">MVRIEEYDQLFHEGTVVEGSGWEEGVQQVGTDHDELQPRRQIGTSAGCRR</sequence>
<reference evidence="1" key="1">
    <citation type="submission" date="2018-10" db="EMBL/GenBank/DDBJ databases">
        <title>Effector identification in a new, highly contiguous assembly of the strawberry crown rot pathogen Phytophthora cactorum.</title>
        <authorList>
            <person name="Armitage A.D."/>
            <person name="Nellist C.F."/>
            <person name="Bates H."/>
            <person name="Vickerstaff R.J."/>
            <person name="Harrison R.J."/>
        </authorList>
    </citation>
    <scope>NUCLEOTIDE SEQUENCE</scope>
    <source>
        <strain evidence="1">4040</strain>
    </source>
</reference>
<gene>
    <name evidence="1" type="ORF">PC117_g19571</name>
</gene>
<evidence type="ECO:0000313" key="1">
    <source>
        <dbReference type="EMBL" id="KAG2909815.1"/>
    </source>
</evidence>
<dbReference type="Proteomes" id="UP000736787">
    <property type="component" value="Unassembled WGS sequence"/>
</dbReference>
<accession>A0A8T1BW35</accession>
<comment type="caution">
    <text evidence="1">The sequence shown here is derived from an EMBL/GenBank/DDBJ whole genome shotgun (WGS) entry which is preliminary data.</text>
</comment>
<proteinExistence type="predicted"/>
<name>A0A8T1BW35_9STRA</name>
<organism evidence="1 2">
    <name type="scientific">Phytophthora cactorum</name>
    <dbReference type="NCBI Taxonomy" id="29920"/>
    <lineage>
        <taxon>Eukaryota</taxon>
        <taxon>Sar</taxon>
        <taxon>Stramenopiles</taxon>
        <taxon>Oomycota</taxon>
        <taxon>Peronosporomycetes</taxon>
        <taxon>Peronosporales</taxon>
        <taxon>Peronosporaceae</taxon>
        <taxon>Phytophthora</taxon>
    </lineage>
</organism>
<protein>
    <submittedName>
        <fullName evidence="1">Uncharacterized protein</fullName>
    </submittedName>
</protein>
<evidence type="ECO:0000313" key="2">
    <source>
        <dbReference type="Proteomes" id="UP000736787"/>
    </source>
</evidence>
<dbReference type="EMBL" id="RCMK01000859">
    <property type="protein sequence ID" value="KAG2909815.1"/>
    <property type="molecule type" value="Genomic_DNA"/>
</dbReference>
<dbReference type="AlphaFoldDB" id="A0A8T1BW35"/>